<dbReference type="GO" id="GO:0005840">
    <property type="term" value="C:ribosome"/>
    <property type="evidence" value="ECO:0007669"/>
    <property type="project" value="UniProtKB-KW"/>
</dbReference>
<dbReference type="OrthoDB" id="185373at2759"/>
<comment type="caution">
    <text evidence="12">The sequence shown here is derived from an EMBL/GenBank/DDBJ whole genome shotgun (WGS) entry which is preliminary data.</text>
</comment>
<sequence length="623" mass="72712">MPLKKLLVRQYRCRSVYRPINADFNIPARIDRKSTDILETLSKSIKQTKNTLNYNFIDDPHLINQSSLMYLALNKASGRKTAKFVVDQYSHLFFNNPTVPKVEAFSSLKHKEDPPELNKTNFTAFQDYLAQRNIPKCIELYQLNADSNGNDKWKLDENMIEEFFSLMCFSNSDQLNIELEREENTFLSNDSEKFSGNTWKNEGFADKFFSEIEKTDKIYNIYLCGLCRFGDTVRAKEIFEEMDNNVKIFKSSYDAYIKIISYMNNNSSWNYVKTICNKISKDGISPDVYTFEALFQYLSAVMSSRDYKKKLAVTLTTTMKNMNIEISLSCLYHLLDIFYSKYSYEEKIAYQVFDYVKSAKKDNLTQNSYHYKFLPKLMNIAAQKKDFKFATQINNLLKASNMELLGDNLSISLYYHHYLLLLYQNVNLHNFFEIYSQIVPNIYVPNKNYMITLLKDVLNRGPGHLEGLLMDIQDLNLQLSTLPTVLNHFKQILNKSLSIDKSTHNVLKFYLKSLSSSIISNSMPNRLKIIKPYALHIKNISGDDLSTLFEALMYFEHNKNVGLIFEQYMDYKNDIVGYLRPSCVYQLSKKFCRNNLQSFSNCLLLCEEVGYDDISKKIKCIEV</sequence>
<keyword evidence="9" id="KW-0496">Mitochondrion</keyword>
<evidence type="ECO:0000256" key="4">
    <source>
        <dbReference type="ARBA" id="ARBA00022737"/>
    </source>
</evidence>
<dbReference type="InterPro" id="IPR055063">
    <property type="entry name" value="Rib_mS39_PPR"/>
</dbReference>
<evidence type="ECO:0000256" key="8">
    <source>
        <dbReference type="ARBA" id="ARBA00022980"/>
    </source>
</evidence>
<comment type="subcellular location">
    <subcellularLocation>
        <location evidence="1">Mitochondrion</location>
    </subcellularLocation>
</comment>
<dbReference type="NCBIfam" id="TIGR00756">
    <property type="entry name" value="PPR"/>
    <property type="match status" value="1"/>
</dbReference>
<evidence type="ECO:0000256" key="6">
    <source>
        <dbReference type="ARBA" id="ARBA00022884"/>
    </source>
</evidence>
<dbReference type="AlphaFoldDB" id="A0A177B498"/>
<dbReference type="EMBL" id="LWCA01000445">
    <property type="protein sequence ID" value="OAF68443.1"/>
    <property type="molecule type" value="Genomic_DNA"/>
</dbReference>
<keyword evidence="13" id="KW-1185">Reference proteome</keyword>
<reference evidence="12 13" key="1">
    <citation type="submission" date="2016-04" db="EMBL/GenBank/DDBJ databases">
        <title>The genome of Intoshia linei affirms orthonectids as highly simplified spiralians.</title>
        <authorList>
            <person name="Mikhailov K.V."/>
            <person name="Slusarev G.S."/>
            <person name="Nikitin M.A."/>
            <person name="Logacheva M.D."/>
            <person name="Penin A."/>
            <person name="Aleoshin V."/>
            <person name="Panchin Y.V."/>
        </authorList>
    </citation>
    <scope>NUCLEOTIDE SEQUENCE [LARGE SCALE GENOMIC DNA]</scope>
    <source>
        <strain evidence="12">Intl2013</strain>
        <tissue evidence="12">Whole animal</tissue>
    </source>
</reference>
<proteinExistence type="inferred from homology"/>
<accession>A0A177B498</accession>
<evidence type="ECO:0000256" key="1">
    <source>
        <dbReference type="ARBA" id="ARBA00004173"/>
    </source>
</evidence>
<evidence type="ECO:0000256" key="5">
    <source>
        <dbReference type="ARBA" id="ARBA00022845"/>
    </source>
</evidence>
<protein>
    <recommendedName>
        <fullName evidence="11">Small ribosomal subunit protein mS39</fullName>
    </recommendedName>
</protein>
<dbReference type="InterPro" id="IPR037387">
    <property type="entry name" value="PTCD3"/>
</dbReference>
<dbReference type="GO" id="GO:0032543">
    <property type="term" value="P:mitochondrial translation"/>
    <property type="evidence" value="ECO:0007669"/>
    <property type="project" value="InterPro"/>
</dbReference>
<gene>
    <name evidence="12" type="ORF">A3Q56_03668</name>
</gene>
<evidence type="ECO:0000256" key="10">
    <source>
        <dbReference type="ARBA" id="ARBA00023274"/>
    </source>
</evidence>
<comment type="similarity">
    <text evidence="2">Belongs to the mitochondrion-specific ribosomal protein mS39 family.</text>
</comment>
<evidence type="ECO:0000256" key="9">
    <source>
        <dbReference type="ARBA" id="ARBA00023128"/>
    </source>
</evidence>
<evidence type="ECO:0000313" key="12">
    <source>
        <dbReference type="EMBL" id="OAF68443.1"/>
    </source>
</evidence>
<evidence type="ECO:0000313" key="13">
    <source>
        <dbReference type="Proteomes" id="UP000078046"/>
    </source>
</evidence>
<keyword evidence="4" id="KW-0677">Repeat</keyword>
<dbReference type="Pfam" id="PF22330">
    <property type="entry name" value="Rib_mS39_PPR"/>
    <property type="match status" value="1"/>
</dbReference>
<name>A0A177B498_9BILA</name>
<evidence type="ECO:0000256" key="3">
    <source>
        <dbReference type="ARBA" id="ARBA00022730"/>
    </source>
</evidence>
<dbReference type="Proteomes" id="UP000078046">
    <property type="component" value="Unassembled WGS sequence"/>
</dbReference>
<keyword evidence="3" id="KW-0699">rRNA-binding</keyword>
<dbReference type="InterPro" id="IPR002885">
    <property type="entry name" value="PPR_rpt"/>
</dbReference>
<keyword evidence="7" id="KW-0809">Transit peptide</keyword>
<evidence type="ECO:0000256" key="7">
    <source>
        <dbReference type="ARBA" id="ARBA00022946"/>
    </source>
</evidence>
<dbReference type="PANTHER" id="PTHR16276:SF1">
    <property type="entry name" value="SMALL RIBOSOMAL SUBUNIT PROTEIN MS39"/>
    <property type="match status" value="1"/>
</dbReference>
<organism evidence="12 13">
    <name type="scientific">Intoshia linei</name>
    <dbReference type="NCBI Taxonomy" id="1819745"/>
    <lineage>
        <taxon>Eukaryota</taxon>
        <taxon>Metazoa</taxon>
        <taxon>Spiralia</taxon>
        <taxon>Lophotrochozoa</taxon>
        <taxon>Mesozoa</taxon>
        <taxon>Orthonectida</taxon>
        <taxon>Rhopaluridae</taxon>
        <taxon>Intoshia</taxon>
    </lineage>
</organism>
<evidence type="ECO:0000256" key="11">
    <source>
        <dbReference type="ARBA" id="ARBA00035134"/>
    </source>
</evidence>
<dbReference type="GO" id="GO:1990904">
    <property type="term" value="C:ribonucleoprotein complex"/>
    <property type="evidence" value="ECO:0007669"/>
    <property type="project" value="UniProtKB-KW"/>
</dbReference>
<dbReference type="GO" id="GO:0043024">
    <property type="term" value="F:ribosomal small subunit binding"/>
    <property type="evidence" value="ECO:0007669"/>
    <property type="project" value="InterPro"/>
</dbReference>
<keyword evidence="8" id="KW-0689">Ribosomal protein</keyword>
<keyword evidence="6" id="KW-0694">RNA-binding</keyword>
<keyword evidence="5" id="KW-0810">Translation regulation</keyword>
<keyword evidence="10" id="KW-0687">Ribonucleoprotein</keyword>
<dbReference type="PANTHER" id="PTHR16276">
    <property type="entry name" value="PENTATRICOPEPTIDE REPEAT DOMAIN-CONTAINING PROTEIN 3"/>
    <property type="match status" value="1"/>
</dbReference>
<evidence type="ECO:0000256" key="2">
    <source>
        <dbReference type="ARBA" id="ARBA00008551"/>
    </source>
</evidence>
<dbReference type="GO" id="GO:0005739">
    <property type="term" value="C:mitochondrion"/>
    <property type="evidence" value="ECO:0007669"/>
    <property type="project" value="UniProtKB-SubCell"/>
</dbReference>
<dbReference type="InterPro" id="IPR011990">
    <property type="entry name" value="TPR-like_helical_dom_sf"/>
</dbReference>
<dbReference type="GO" id="GO:0019843">
    <property type="term" value="F:rRNA binding"/>
    <property type="evidence" value="ECO:0007669"/>
    <property type="project" value="UniProtKB-KW"/>
</dbReference>
<dbReference type="Gene3D" id="1.25.40.10">
    <property type="entry name" value="Tetratricopeptide repeat domain"/>
    <property type="match status" value="1"/>
</dbReference>
<dbReference type="GO" id="GO:0006417">
    <property type="term" value="P:regulation of translation"/>
    <property type="evidence" value="ECO:0007669"/>
    <property type="project" value="UniProtKB-KW"/>
</dbReference>